<dbReference type="AlphaFoldDB" id="A0A0E2BPI3"/>
<comment type="caution">
    <text evidence="1">The sequence shown here is derived from an EMBL/GenBank/DDBJ whole genome shotgun (WGS) entry which is preliminary data.</text>
</comment>
<protein>
    <submittedName>
        <fullName evidence="1">Uncharacterized protein</fullName>
    </submittedName>
</protein>
<keyword evidence="2" id="KW-1185">Reference proteome</keyword>
<accession>A0A0E2BPI3</accession>
<name>A0A0E2BPI3_9LEPT</name>
<organism evidence="1 2">
    <name type="scientific">Leptospira santarosai str. MOR084</name>
    <dbReference type="NCBI Taxonomy" id="1049984"/>
    <lineage>
        <taxon>Bacteria</taxon>
        <taxon>Pseudomonadati</taxon>
        <taxon>Spirochaetota</taxon>
        <taxon>Spirochaetia</taxon>
        <taxon>Leptospirales</taxon>
        <taxon>Leptospiraceae</taxon>
        <taxon>Leptospira</taxon>
    </lineage>
</organism>
<reference evidence="1" key="1">
    <citation type="submission" date="2012-10" db="EMBL/GenBank/DDBJ databases">
        <authorList>
            <person name="Harkins D.M."/>
            <person name="Durkin A.S."/>
            <person name="Brinkac L.M."/>
            <person name="Haft D.H."/>
            <person name="Selengut J.D."/>
            <person name="Sanka R."/>
            <person name="DePew J."/>
            <person name="Purushe J."/>
            <person name="Matthias M.A."/>
            <person name="Vinetz J.M."/>
            <person name="Sutton G.G."/>
            <person name="Nierman W.C."/>
            <person name="Fouts D.E."/>
        </authorList>
    </citation>
    <scope>NUCLEOTIDE SEQUENCE [LARGE SCALE GENOMIC DNA]</scope>
    <source>
        <strain evidence="1">MOR084</strain>
    </source>
</reference>
<dbReference type="EMBL" id="AHON02000051">
    <property type="protein sequence ID" value="EKO33297.1"/>
    <property type="molecule type" value="Genomic_DNA"/>
</dbReference>
<dbReference type="Proteomes" id="UP000006329">
    <property type="component" value="Unassembled WGS sequence"/>
</dbReference>
<sequence>MTQTGNLLTKFDQSPEFNSCFESDSIRTYQIEFFRTFDIDSIPIFVSISSEF</sequence>
<evidence type="ECO:0000313" key="1">
    <source>
        <dbReference type="EMBL" id="EKO33297.1"/>
    </source>
</evidence>
<evidence type="ECO:0000313" key="2">
    <source>
        <dbReference type="Proteomes" id="UP000006329"/>
    </source>
</evidence>
<proteinExistence type="predicted"/>
<gene>
    <name evidence="1" type="ORF">LEP1GSC179_2585</name>
</gene>